<reference evidence="1" key="1">
    <citation type="submission" date="2020-08" db="EMBL/GenBank/DDBJ databases">
        <authorList>
            <person name="Cejkova D."/>
            <person name="Kubasova T."/>
            <person name="Jahodarova E."/>
            <person name="Rychlik I."/>
        </authorList>
    </citation>
    <scope>NUCLEOTIDE SEQUENCE</scope>
    <source>
        <strain evidence="1">An559</strain>
    </source>
</reference>
<comment type="caution">
    <text evidence="1">The sequence shown here is derived from an EMBL/GenBank/DDBJ whole genome shotgun (WGS) entry which is preliminary data.</text>
</comment>
<dbReference type="EMBL" id="JACJKY010000004">
    <property type="protein sequence ID" value="MBM6920143.1"/>
    <property type="molecule type" value="Genomic_DNA"/>
</dbReference>
<sequence length="54" mass="5752">MLTSLALIFLVGLSMAGICQFLKLPRIIGMLITAPLGAIGIDASYKRCLQKESA</sequence>
<dbReference type="RefSeq" id="WP_204445010.1">
    <property type="nucleotide sequence ID" value="NZ_JACJKY010000004.1"/>
</dbReference>
<reference evidence="1" key="2">
    <citation type="journal article" date="2021" name="Sci. Rep.">
        <title>The distribution of antibiotic resistance genes in chicken gut microbiota commensals.</title>
        <authorList>
            <person name="Juricova H."/>
            <person name="Matiasovicova J."/>
            <person name="Kubasova T."/>
            <person name="Cejkova D."/>
            <person name="Rychlik I."/>
        </authorList>
    </citation>
    <scope>NUCLEOTIDE SEQUENCE</scope>
    <source>
        <strain evidence="1">An559</strain>
    </source>
</reference>
<dbReference type="AlphaFoldDB" id="A0A939BE45"/>
<evidence type="ECO:0000313" key="1">
    <source>
        <dbReference type="EMBL" id="MBM6920143.1"/>
    </source>
</evidence>
<accession>A0A939BE45</accession>
<keyword evidence="2" id="KW-1185">Reference proteome</keyword>
<evidence type="ECO:0000313" key="2">
    <source>
        <dbReference type="Proteomes" id="UP000774750"/>
    </source>
</evidence>
<name>A0A939BE45_9FIRM</name>
<organism evidence="1 2">
    <name type="scientific">Merdimmobilis hominis</name>
    <dbReference type="NCBI Taxonomy" id="2897707"/>
    <lineage>
        <taxon>Bacteria</taxon>
        <taxon>Bacillati</taxon>
        <taxon>Bacillota</taxon>
        <taxon>Clostridia</taxon>
        <taxon>Eubacteriales</taxon>
        <taxon>Oscillospiraceae</taxon>
        <taxon>Merdimmobilis</taxon>
    </lineage>
</organism>
<gene>
    <name evidence="1" type="ORF">H6A12_03085</name>
</gene>
<protein>
    <submittedName>
        <fullName evidence="1">Uncharacterized protein</fullName>
    </submittedName>
</protein>
<proteinExistence type="predicted"/>
<dbReference type="Proteomes" id="UP000774750">
    <property type="component" value="Unassembled WGS sequence"/>
</dbReference>